<protein>
    <submittedName>
        <fullName evidence="4">TrmH family RNA methyltransferase</fullName>
    </submittedName>
</protein>
<comment type="caution">
    <text evidence="4">The sequence shown here is derived from an EMBL/GenBank/DDBJ whole genome shotgun (WGS) entry which is preliminary data.</text>
</comment>
<name>A0A7C5MXM2_9GAMM</name>
<gene>
    <name evidence="4" type="ORF">ENJ98_02275</name>
</gene>
<dbReference type="InterPro" id="IPR029026">
    <property type="entry name" value="tRNA_m1G_MTases_N"/>
</dbReference>
<dbReference type="SUPFAM" id="SSF75217">
    <property type="entry name" value="alpha/beta knot"/>
    <property type="match status" value="1"/>
</dbReference>
<sequence length="188" mass="21804">MEPDSLEQLSTRQLRKRRQEQLLRSYHKQRQRNLLARPGIHRFALVLDHLKASFNVPKIFRSAEAFGAREIHLVNIGPFDPSPAKGSFRKVPARFHDRFEAAHHQLVEQGYTLFALTPARDSEPLTRVRFPERSAFILGHEENGFSFELEAWPQIRPLHIPQFGEVESLNVSVAASIVMYEYVRQLHS</sequence>
<dbReference type="AlphaFoldDB" id="A0A7C5MXM2"/>
<dbReference type="Pfam" id="PF00588">
    <property type="entry name" value="SpoU_methylase"/>
    <property type="match status" value="1"/>
</dbReference>
<proteinExistence type="predicted"/>
<dbReference type="GO" id="GO:0003723">
    <property type="term" value="F:RNA binding"/>
    <property type="evidence" value="ECO:0007669"/>
    <property type="project" value="InterPro"/>
</dbReference>
<keyword evidence="1 4" id="KW-0489">Methyltransferase</keyword>
<feature type="domain" description="tRNA/rRNA methyltransferase SpoU type" evidence="3">
    <location>
        <begin position="43"/>
        <end position="180"/>
    </location>
</feature>
<dbReference type="InterPro" id="IPR029028">
    <property type="entry name" value="Alpha/beta_knot_MTases"/>
</dbReference>
<dbReference type="GO" id="GO:0032259">
    <property type="term" value="P:methylation"/>
    <property type="evidence" value="ECO:0007669"/>
    <property type="project" value="UniProtKB-KW"/>
</dbReference>
<organism evidence="4">
    <name type="scientific">Thiolapillus brandeum</name>
    <dbReference type="NCBI Taxonomy" id="1076588"/>
    <lineage>
        <taxon>Bacteria</taxon>
        <taxon>Pseudomonadati</taxon>
        <taxon>Pseudomonadota</taxon>
        <taxon>Gammaproteobacteria</taxon>
        <taxon>Chromatiales</taxon>
        <taxon>Sedimenticolaceae</taxon>
        <taxon>Thiolapillus</taxon>
    </lineage>
</organism>
<accession>A0A7C5MXM2</accession>
<keyword evidence="2" id="KW-0808">Transferase</keyword>
<evidence type="ECO:0000259" key="3">
    <source>
        <dbReference type="Pfam" id="PF00588"/>
    </source>
</evidence>
<reference evidence="4" key="1">
    <citation type="journal article" date="2020" name="mSystems">
        <title>Genome- and Community-Level Interaction Insights into Carbon Utilization and Element Cycling Functions of Hydrothermarchaeota in Hydrothermal Sediment.</title>
        <authorList>
            <person name="Zhou Z."/>
            <person name="Liu Y."/>
            <person name="Xu W."/>
            <person name="Pan J."/>
            <person name="Luo Z.H."/>
            <person name="Li M."/>
        </authorList>
    </citation>
    <scope>NUCLEOTIDE SEQUENCE [LARGE SCALE GENOMIC DNA]</scope>
    <source>
        <strain evidence="4">HyVt-535</strain>
    </source>
</reference>
<dbReference type="GO" id="GO:0006396">
    <property type="term" value="P:RNA processing"/>
    <property type="evidence" value="ECO:0007669"/>
    <property type="project" value="InterPro"/>
</dbReference>
<evidence type="ECO:0000256" key="1">
    <source>
        <dbReference type="ARBA" id="ARBA00022603"/>
    </source>
</evidence>
<dbReference type="GO" id="GO:0008173">
    <property type="term" value="F:RNA methyltransferase activity"/>
    <property type="evidence" value="ECO:0007669"/>
    <property type="project" value="InterPro"/>
</dbReference>
<dbReference type="InterPro" id="IPR051259">
    <property type="entry name" value="rRNA_Methyltransferase"/>
</dbReference>
<dbReference type="EMBL" id="DROM01000142">
    <property type="protein sequence ID" value="HHH13039.1"/>
    <property type="molecule type" value="Genomic_DNA"/>
</dbReference>
<evidence type="ECO:0000256" key="2">
    <source>
        <dbReference type="ARBA" id="ARBA00022679"/>
    </source>
</evidence>
<evidence type="ECO:0000313" key="4">
    <source>
        <dbReference type="EMBL" id="HHH13039.1"/>
    </source>
</evidence>
<dbReference type="Proteomes" id="UP000886100">
    <property type="component" value="Unassembled WGS sequence"/>
</dbReference>
<dbReference type="InterPro" id="IPR001537">
    <property type="entry name" value="SpoU_MeTrfase"/>
</dbReference>
<dbReference type="PANTHER" id="PTHR43191">
    <property type="entry name" value="RRNA METHYLTRANSFERASE 3"/>
    <property type="match status" value="1"/>
</dbReference>
<dbReference type="Gene3D" id="3.40.1280.10">
    <property type="match status" value="1"/>
</dbReference>
<dbReference type="PANTHER" id="PTHR43191:SF7">
    <property type="entry name" value="OBP33PEP LIKE PROTEIN"/>
    <property type="match status" value="1"/>
</dbReference>